<dbReference type="EMBL" id="CAIIXF020000005">
    <property type="protein sequence ID" value="CAH1784739.1"/>
    <property type="molecule type" value="Genomic_DNA"/>
</dbReference>
<evidence type="ECO:0000313" key="1">
    <source>
        <dbReference type="EMBL" id="CAH1784739.1"/>
    </source>
</evidence>
<organism evidence="1 2">
    <name type="scientific">Owenia fusiformis</name>
    <name type="common">Polychaete worm</name>
    <dbReference type="NCBI Taxonomy" id="6347"/>
    <lineage>
        <taxon>Eukaryota</taxon>
        <taxon>Metazoa</taxon>
        <taxon>Spiralia</taxon>
        <taxon>Lophotrochozoa</taxon>
        <taxon>Annelida</taxon>
        <taxon>Polychaeta</taxon>
        <taxon>Sedentaria</taxon>
        <taxon>Canalipalpata</taxon>
        <taxon>Sabellida</taxon>
        <taxon>Oweniida</taxon>
        <taxon>Oweniidae</taxon>
        <taxon>Owenia</taxon>
    </lineage>
</organism>
<dbReference type="AlphaFoldDB" id="A0A8J1XFX0"/>
<keyword evidence="2" id="KW-1185">Reference proteome</keyword>
<proteinExistence type="predicted"/>
<sequence length="280" mass="32258">MRMHSCISRITFVAFVYFNQYTALKDIDDCYKVKYLEVRYDFEFTSACIEIGIFWQHNNFEECLMSACITNTSNVVLYNLYKHSCTMYKCESNEAGTDWDYRWQESKIEHRHVTSAYALPHPSTPKCGNSYFIRKASNTYIFNEEHCSNVTNMATNDLHSCLTIACAENADGLEYFEENRTCRIMHSCKRFYYYDMSTTKVRLSAKYSLSKIGLDEFPLENIQVTANIATTSTSQLTDTSTNIEYEATTHDTNSSVTDQTGPIKSQNLDFKTLAMILTTA</sequence>
<accession>A0A8J1XFX0</accession>
<gene>
    <name evidence="1" type="ORF">OFUS_LOCUS10885</name>
</gene>
<comment type="caution">
    <text evidence="1">The sequence shown here is derived from an EMBL/GenBank/DDBJ whole genome shotgun (WGS) entry which is preliminary data.</text>
</comment>
<name>A0A8J1XFX0_OWEFU</name>
<protein>
    <submittedName>
        <fullName evidence="1">Uncharacterized protein</fullName>
    </submittedName>
</protein>
<reference evidence="1" key="1">
    <citation type="submission" date="2022-03" db="EMBL/GenBank/DDBJ databases">
        <authorList>
            <person name="Martin C."/>
        </authorList>
    </citation>
    <scope>NUCLEOTIDE SEQUENCE</scope>
</reference>
<evidence type="ECO:0000313" key="2">
    <source>
        <dbReference type="Proteomes" id="UP000749559"/>
    </source>
</evidence>
<dbReference type="Proteomes" id="UP000749559">
    <property type="component" value="Unassembled WGS sequence"/>
</dbReference>
<feature type="non-terminal residue" evidence="1">
    <location>
        <position position="1"/>
    </location>
</feature>